<dbReference type="Proteomes" id="UP000677054">
    <property type="component" value="Unassembled WGS sequence"/>
</dbReference>
<reference evidence="2" key="1">
    <citation type="submission" date="2020-11" db="EMBL/GenBank/DDBJ databases">
        <authorList>
            <person name="Tran Van P."/>
        </authorList>
    </citation>
    <scope>NUCLEOTIDE SEQUENCE</scope>
</reference>
<dbReference type="EMBL" id="CAJPEV010014546">
    <property type="protein sequence ID" value="CAG0906976.1"/>
    <property type="molecule type" value="Genomic_DNA"/>
</dbReference>
<evidence type="ECO:0000313" key="3">
    <source>
        <dbReference type="Proteomes" id="UP000677054"/>
    </source>
</evidence>
<proteinExistence type="predicted"/>
<organism evidence="2">
    <name type="scientific">Darwinula stevensoni</name>
    <dbReference type="NCBI Taxonomy" id="69355"/>
    <lineage>
        <taxon>Eukaryota</taxon>
        <taxon>Metazoa</taxon>
        <taxon>Ecdysozoa</taxon>
        <taxon>Arthropoda</taxon>
        <taxon>Crustacea</taxon>
        <taxon>Oligostraca</taxon>
        <taxon>Ostracoda</taxon>
        <taxon>Podocopa</taxon>
        <taxon>Podocopida</taxon>
        <taxon>Darwinulocopina</taxon>
        <taxon>Darwinuloidea</taxon>
        <taxon>Darwinulidae</taxon>
        <taxon>Darwinula</taxon>
    </lineage>
</organism>
<evidence type="ECO:0000313" key="2">
    <source>
        <dbReference type="EMBL" id="CAD7254935.1"/>
    </source>
</evidence>
<sequence>PGSDTEPDARGGRRGRGERDLHHRRGLPPPQAQHLPVPRRGEQVRTGGLDVGGAPGRRGRLHGEGVLRHPQPQPPAPPRDPLRVRALHPRHRVQGQGVSALLSQSV</sequence>
<gene>
    <name evidence="2" type="ORF">DSTB1V02_LOCUS14681</name>
</gene>
<feature type="non-terminal residue" evidence="2">
    <location>
        <position position="106"/>
    </location>
</feature>
<protein>
    <submittedName>
        <fullName evidence="2">Uncharacterized protein</fullName>
    </submittedName>
</protein>
<keyword evidence="3" id="KW-1185">Reference proteome</keyword>
<feature type="region of interest" description="Disordered" evidence="1">
    <location>
        <begin position="1"/>
        <end position="85"/>
    </location>
</feature>
<dbReference type="AlphaFoldDB" id="A0A7R9AJ92"/>
<dbReference type="EMBL" id="LR914064">
    <property type="protein sequence ID" value="CAD7254935.1"/>
    <property type="molecule type" value="Genomic_DNA"/>
</dbReference>
<evidence type="ECO:0000256" key="1">
    <source>
        <dbReference type="SAM" id="MobiDB-lite"/>
    </source>
</evidence>
<feature type="non-terminal residue" evidence="2">
    <location>
        <position position="1"/>
    </location>
</feature>
<name>A0A7R9AJ92_9CRUS</name>
<feature type="compositionally biased region" description="Basic and acidic residues" evidence="1">
    <location>
        <begin position="7"/>
        <end position="21"/>
    </location>
</feature>
<accession>A0A7R9AJ92</accession>